<dbReference type="VEuPathDB" id="FungiDB:ASPBRDRAFT_46653"/>
<reference evidence="3" key="1">
    <citation type="journal article" date="2017" name="Genome Biol.">
        <title>Comparative genomics reveals high biological diversity and specific adaptations in the industrially and medically important fungal genus Aspergillus.</title>
        <authorList>
            <person name="de Vries R.P."/>
            <person name="Riley R."/>
            <person name="Wiebenga A."/>
            <person name="Aguilar-Osorio G."/>
            <person name="Amillis S."/>
            <person name="Uchima C.A."/>
            <person name="Anderluh G."/>
            <person name="Asadollahi M."/>
            <person name="Askin M."/>
            <person name="Barry K."/>
            <person name="Battaglia E."/>
            <person name="Bayram O."/>
            <person name="Benocci T."/>
            <person name="Braus-Stromeyer S.A."/>
            <person name="Caldana C."/>
            <person name="Canovas D."/>
            <person name="Cerqueira G.C."/>
            <person name="Chen F."/>
            <person name="Chen W."/>
            <person name="Choi C."/>
            <person name="Clum A."/>
            <person name="Dos Santos R.A."/>
            <person name="Damasio A.R."/>
            <person name="Diallinas G."/>
            <person name="Emri T."/>
            <person name="Fekete E."/>
            <person name="Flipphi M."/>
            <person name="Freyberg S."/>
            <person name="Gallo A."/>
            <person name="Gournas C."/>
            <person name="Habgood R."/>
            <person name="Hainaut M."/>
            <person name="Harispe M.L."/>
            <person name="Henrissat B."/>
            <person name="Hilden K.S."/>
            <person name="Hope R."/>
            <person name="Hossain A."/>
            <person name="Karabika E."/>
            <person name="Karaffa L."/>
            <person name="Karanyi Z."/>
            <person name="Krasevec N."/>
            <person name="Kuo A."/>
            <person name="Kusch H."/>
            <person name="LaButti K."/>
            <person name="Lagendijk E.L."/>
            <person name="Lapidus A."/>
            <person name="Levasseur A."/>
            <person name="Lindquist E."/>
            <person name="Lipzen A."/>
            <person name="Logrieco A.F."/>
            <person name="MacCabe A."/>
            <person name="Maekelae M.R."/>
            <person name="Malavazi I."/>
            <person name="Melin P."/>
            <person name="Meyer V."/>
            <person name="Mielnichuk N."/>
            <person name="Miskei M."/>
            <person name="Molnar A.P."/>
            <person name="Mule G."/>
            <person name="Ngan C.Y."/>
            <person name="Orejas M."/>
            <person name="Orosz E."/>
            <person name="Ouedraogo J.P."/>
            <person name="Overkamp K.M."/>
            <person name="Park H.-S."/>
            <person name="Perrone G."/>
            <person name="Piumi F."/>
            <person name="Punt P.J."/>
            <person name="Ram A.F."/>
            <person name="Ramon A."/>
            <person name="Rauscher S."/>
            <person name="Record E."/>
            <person name="Riano-Pachon D.M."/>
            <person name="Robert V."/>
            <person name="Roehrig J."/>
            <person name="Ruller R."/>
            <person name="Salamov A."/>
            <person name="Salih N.S."/>
            <person name="Samson R.A."/>
            <person name="Sandor E."/>
            <person name="Sanguinetti M."/>
            <person name="Schuetze T."/>
            <person name="Sepcic K."/>
            <person name="Shelest E."/>
            <person name="Sherlock G."/>
            <person name="Sophianopoulou V."/>
            <person name="Squina F.M."/>
            <person name="Sun H."/>
            <person name="Susca A."/>
            <person name="Todd R.B."/>
            <person name="Tsang A."/>
            <person name="Unkles S.E."/>
            <person name="van de Wiele N."/>
            <person name="van Rossen-Uffink D."/>
            <person name="Oliveira J.V."/>
            <person name="Vesth T.C."/>
            <person name="Visser J."/>
            <person name="Yu J.-H."/>
            <person name="Zhou M."/>
            <person name="Andersen M.R."/>
            <person name="Archer D.B."/>
            <person name="Baker S.E."/>
            <person name="Benoit I."/>
            <person name="Brakhage A.A."/>
            <person name="Braus G.H."/>
            <person name="Fischer R."/>
            <person name="Frisvad J.C."/>
            <person name="Goldman G.H."/>
            <person name="Houbraken J."/>
            <person name="Oakley B."/>
            <person name="Pocsi I."/>
            <person name="Scazzocchio C."/>
            <person name="Seiboth B."/>
            <person name="vanKuyk P.A."/>
            <person name="Wortman J."/>
            <person name="Dyer P.S."/>
            <person name="Grigoriev I.V."/>
        </authorList>
    </citation>
    <scope>NUCLEOTIDE SEQUENCE [LARGE SCALE GENOMIC DNA]</scope>
    <source>
        <strain evidence="3">CBS 101740 / IMI 381727 / IBT 21946</strain>
    </source>
</reference>
<organism evidence="2 3">
    <name type="scientific">Aspergillus brasiliensis (strain CBS 101740 / IMI 381727 / IBT 21946)</name>
    <dbReference type="NCBI Taxonomy" id="767769"/>
    <lineage>
        <taxon>Eukaryota</taxon>
        <taxon>Fungi</taxon>
        <taxon>Dikarya</taxon>
        <taxon>Ascomycota</taxon>
        <taxon>Pezizomycotina</taxon>
        <taxon>Eurotiomycetes</taxon>
        <taxon>Eurotiomycetidae</taxon>
        <taxon>Eurotiales</taxon>
        <taxon>Aspergillaceae</taxon>
        <taxon>Aspergillus</taxon>
        <taxon>Aspergillus subgen. Circumdati</taxon>
    </lineage>
</organism>
<dbReference type="RefSeq" id="XP_067475706.1">
    <property type="nucleotide sequence ID" value="XM_067625682.1"/>
</dbReference>
<keyword evidence="1" id="KW-0732">Signal</keyword>
<proteinExistence type="predicted"/>
<keyword evidence="3" id="KW-1185">Reference proteome</keyword>
<feature type="signal peptide" evidence="1">
    <location>
        <begin position="1"/>
        <end position="25"/>
    </location>
</feature>
<accession>A0A1L9U9U2</accession>
<evidence type="ECO:0008006" key="4">
    <source>
        <dbReference type="Google" id="ProtNLM"/>
    </source>
</evidence>
<dbReference type="AlphaFoldDB" id="A0A1L9U9U2"/>
<dbReference type="OrthoDB" id="5308323at2759"/>
<dbReference type="GeneID" id="93578170"/>
<protein>
    <recommendedName>
        <fullName evidence="4">Ubiquitin 3 binding protein But2 C-terminal domain-containing protein</fullName>
    </recommendedName>
</protein>
<feature type="chain" id="PRO_5012069673" description="Ubiquitin 3 binding protein But2 C-terminal domain-containing protein" evidence="1">
    <location>
        <begin position="26"/>
        <end position="198"/>
    </location>
</feature>
<dbReference type="EMBL" id="KV878690">
    <property type="protein sequence ID" value="OJJ68457.1"/>
    <property type="molecule type" value="Genomic_DNA"/>
</dbReference>
<evidence type="ECO:0000313" key="2">
    <source>
        <dbReference type="EMBL" id="OJJ68457.1"/>
    </source>
</evidence>
<name>A0A1L9U9U2_ASPBC</name>
<dbReference type="STRING" id="767769.A0A1L9U9U2"/>
<dbReference type="OMA" id="MVGTYIF"/>
<dbReference type="Proteomes" id="UP000184499">
    <property type="component" value="Unassembled WGS sequence"/>
</dbReference>
<sequence length="198" mass="20961">MKLLSPMITILTLLTSMALTSPTPANLIPRACTTLAPTAIDILDSTNPDTASIGQQFSLARTPTTNTKISALTFTDIPTDATGCMLAIDIPPALAQPIATGSSTQADIWTTSPWNLTTSSPLPTWNNPPSRQEMVSTYEFPTSPSTSPVHRILASNSCSNTMSFLAVLSTWQTTSGSVDFENEIGGSQSIGFSLVFNC</sequence>
<evidence type="ECO:0000256" key="1">
    <source>
        <dbReference type="SAM" id="SignalP"/>
    </source>
</evidence>
<evidence type="ECO:0000313" key="3">
    <source>
        <dbReference type="Proteomes" id="UP000184499"/>
    </source>
</evidence>
<gene>
    <name evidence="2" type="ORF">ASPBRDRAFT_46653</name>
</gene>